<name>A0A6A6LY17_HEVBR</name>
<dbReference type="EMBL" id="JAAGAX010000008">
    <property type="protein sequence ID" value="KAF2305063.1"/>
    <property type="molecule type" value="Genomic_DNA"/>
</dbReference>
<keyword evidence="3" id="KW-1185">Reference proteome</keyword>
<sequence length="99" mass="11085">MARQKHQRRLAIRKREETSTKMEVEGETIDGLISAVSRLSTSDSPPSVSFGRRHTRGLMFVLVLFSEKIAHTVEQRVGSLKVEVKYSYEAGIIGDILAP</sequence>
<feature type="compositionally biased region" description="Basic and acidic residues" evidence="1">
    <location>
        <begin position="13"/>
        <end position="24"/>
    </location>
</feature>
<dbReference type="Proteomes" id="UP000467840">
    <property type="component" value="Chromosome 9"/>
</dbReference>
<reference evidence="2 3" key="1">
    <citation type="journal article" date="2020" name="Mol. Plant">
        <title>The Chromosome-Based Rubber Tree Genome Provides New Insights into Spurge Genome Evolution and Rubber Biosynthesis.</title>
        <authorList>
            <person name="Liu J."/>
            <person name="Shi C."/>
            <person name="Shi C.C."/>
            <person name="Li W."/>
            <person name="Zhang Q.J."/>
            <person name="Zhang Y."/>
            <person name="Li K."/>
            <person name="Lu H.F."/>
            <person name="Shi C."/>
            <person name="Zhu S.T."/>
            <person name="Xiao Z.Y."/>
            <person name="Nan H."/>
            <person name="Yue Y."/>
            <person name="Zhu X.G."/>
            <person name="Wu Y."/>
            <person name="Hong X.N."/>
            <person name="Fan G.Y."/>
            <person name="Tong Y."/>
            <person name="Zhang D."/>
            <person name="Mao C.L."/>
            <person name="Liu Y.L."/>
            <person name="Hao S.J."/>
            <person name="Liu W.Q."/>
            <person name="Lv M.Q."/>
            <person name="Zhang H.B."/>
            <person name="Liu Y."/>
            <person name="Hu-Tang G.R."/>
            <person name="Wang J.P."/>
            <person name="Wang J.H."/>
            <person name="Sun Y.H."/>
            <person name="Ni S.B."/>
            <person name="Chen W.B."/>
            <person name="Zhang X.C."/>
            <person name="Jiao Y.N."/>
            <person name="Eichler E.E."/>
            <person name="Li G.H."/>
            <person name="Liu X."/>
            <person name="Gao L.Z."/>
        </authorList>
    </citation>
    <scope>NUCLEOTIDE SEQUENCE [LARGE SCALE GENOMIC DNA]</scope>
    <source>
        <strain evidence="3">cv. GT1</strain>
        <tissue evidence="2">Leaf</tissue>
    </source>
</reference>
<evidence type="ECO:0000313" key="3">
    <source>
        <dbReference type="Proteomes" id="UP000467840"/>
    </source>
</evidence>
<organism evidence="2 3">
    <name type="scientific">Hevea brasiliensis</name>
    <name type="common">Para rubber tree</name>
    <name type="synonym">Siphonia brasiliensis</name>
    <dbReference type="NCBI Taxonomy" id="3981"/>
    <lineage>
        <taxon>Eukaryota</taxon>
        <taxon>Viridiplantae</taxon>
        <taxon>Streptophyta</taxon>
        <taxon>Embryophyta</taxon>
        <taxon>Tracheophyta</taxon>
        <taxon>Spermatophyta</taxon>
        <taxon>Magnoliopsida</taxon>
        <taxon>eudicotyledons</taxon>
        <taxon>Gunneridae</taxon>
        <taxon>Pentapetalae</taxon>
        <taxon>rosids</taxon>
        <taxon>fabids</taxon>
        <taxon>Malpighiales</taxon>
        <taxon>Euphorbiaceae</taxon>
        <taxon>Crotonoideae</taxon>
        <taxon>Micrandreae</taxon>
        <taxon>Hevea</taxon>
    </lineage>
</organism>
<feature type="compositionally biased region" description="Basic residues" evidence="1">
    <location>
        <begin position="1"/>
        <end position="12"/>
    </location>
</feature>
<proteinExistence type="predicted"/>
<evidence type="ECO:0000313" key="2">
    <source>
        <dbReference type="EMBL" id="KAF2305063.1"/>
    </source>
</evidence>
<protein>
    <submittedName>
        <fullName evidence="2">Uncharacterized protein</fullName>
    </submittedName>
</protein>
<feature type="region of interest" description="Disordered" evidence="1">
    <location>
        <begin position="1"/>
        <end position="24"/>
    </location>
</feature>
<evidence type="ECO:0000256" key="1">
    <source>
        <dbReference type="SAM" id="MobiDB-lite"/>
    </source>
</evidence>
<accession>A0A6A6LY17</accession>
<dbReference type="AlphaFoldDB" id="A0A6A6LY17"/>
<comment type="caution">
    <text evidence="2">The sequence shown here is derived from an EMBL/GenBank/DDBJ whole genome shotgun (WGS) entry which is preliminary data.</text>
</comment>
<gene>
    <name evidence="2" type="ORF">GH714_001535</name>
</gene>